<sequence length="299" mass="32427">MTTLTPGAARTTAGYPDAPTSRRPVGERVWNIVGLLVTAFVAFLWLLPLLWAADTSLKSEGETTQLPLRWIPESGFTLDAYRAIIEQGDLLRWFANSTVIAVAVTVLTLAIVALAAYGFSRTDFRGKGLVYAIVIAGLMVPPQVLIVPLFQEMTAFGLLDTYWAVILPQLAAPSMVYILKRFFDSIPPELEEAARMDGAGPLTIFLRIVLPLSRSVLVAVGIFTFIGAWNNFLWPFIATTNPDLMTIPVGLANVSSGYGLMYARIMASAVLGGLPLLILFVIFQRQIVRGVAHTGLGGT</sequence>
<feature type="region of interest" description="Disordered" evidence="8">
    <location>
        <begin position="1"/>
        <end position="21"/>
    </location>
</feature>
<keyword evidence="10" id="KW-0762">Sugar transport</keyword>
<evidence type="ECO:0000256" key="6">
    <source>
        <dbReference type="ARBA" id="ARBA00023136"/>
    </source>
</evidence>
<dbReference type="PANTHER" id="PTHR43744:SF12">
    <property type="entry name" value="ABC TRANSPORTER PERMEASE PROTEIN MG189-RELATED"/>
    <property type="match status" value="1"/>
</dbReference>
<evidence type="ECO:0000259" key="9">
    <source>
        <dbReference type="PROSITE" id="PS50928"/>
    </source>
</evidence>
<evidence type="ECO:0000256" key="5">
    <source>
        <dbReference type="ARBA" id="ARBA00022989"/>
    </source>
</evidence>
<dbReference type="PANTHER" id="PTHR43744">
    <property type="entry name" value="ABC TRANSPORTER PERMEASE PROTEIN MG189-RELATED-RELATED"/>
    <property type="match status" value="1"/>
</dbReference>
<dbReference type="RefSeq" id="WP_376773882.1">
    <property type="nucleotide sequence ID" value="NZ_JACBZD010000001.1"/>
</dbReference>
<feature type="transmembrane region" description="Helical" evidence="7">
    <location>
        <begin position="261"/>
        <end position="283"/>
    </location>
</feature>
<evidence type="ECO:0000256" key="8">
    <source>
        <dbReference type="SAM" id="MobiDB-lite"/>
    </source>
</evidence>
<keyword evidence="11" id="KW-1185">Reference proteome</keyword>
<comment type="similarity">
    <text evidence="7">Belongs to the binding-protein-dependent transport system permease family.</text>
</comment>
<organism evidence="10 11">
    <name type="scientific">Allostreptomyces psammosilenae</name>
    <dbReference type="NCBI Taxonomy" id="1892865"/>
    <lineage>
        <taxon>Bacteria</taxon>
        <taxon>Bacillati</taxon>
        <taxon>Actinomycetota</taxon>
        <taxon>Actinomycetes</taxon>
        <taxon>Kitasatosporales</taxon>
        <taxon>Streptomycetaceae</taxon>
        <taxon>Allostreptomyces</taxon>
    </lineage>
</organism>
<feature type="transmembrane region" description="Helical" evidence="7">
    <location>
        <begin position="162"/>
        <end position="183"/>
    </location>
</feature>
<keyword evidence="3" id="KW-1003">Cell membrane</keyword>
<dbReference type="PROSITE" id="PS50928">
    <property type="entry name" value="ABC_TM1"/>
    <property type="match status" value="1"/>
</dbReference>
<evidence type="ECO:0000313" key="10">
    <source>
        <dbReference type="EMBL" id="NYI03525.1"/>
    </source>
</evidence>
<gene>
    <name evidence="10" type="ORF">FHU37_000468</name>
</gene>
<evidence type="ECO:0000256" key="4">
    <source>
        <dbReference type="ARBA" id="ARBA00022692"/>
    </source>
</evidence>
<dbReference type="EMBL" id="JACBZD010000001">
    <property type="protein sequence ID" value="NYI03525.1"/>
    <property type="molecule type" value="Genomic_DNA"/>
</dbReference>
<keyword evidence="4 7" id="KW-0812">Transmembrane</keyword>
<evidence type="ECO:0000256" key="3">
    <source>
        <dbReference type="ARBA" id="ARBA00022475"/>
    </source>
</evidence>
<dbReference type="InterPro" id="IPR000515">
    <property type="entry name" value="MetI-like"/>
</dbReference>
<comment type="caution">
    <text evidence="10">The sequence shown here is derived from an EMBL/GenBank/DDBJ whole genome shotgun (WGS) entry which is preliminary data.</text>
</comment>
<proteinExistence type="inferred from homology"/>
<accession>A0A852ZP74</accession>
<protein>
    <submittedName>
        <fullName evidence="10">Multiple sugar transport system permease protein</fullName>
    </submittedName>
</protein>
<dbReference type="InterPro" id="IPR035906">
    <property type="entry name" value="MetI-like_sf"/>
</dbReference>
<evidence type="ECO:0000256" key="7">
    <source>
        <dbReference type="RuleBase" id="RU363032"/>
    </source>
</evidence>
<evidence type="ECO:0000256" key="1">
    <source>
        <dbReference type="ARBA" id="ARBA00004651"/>
    </source>
</evidence>
<comment type="subcellular location">
    <subcellularLocation>
        <location evidence="1 7">Cell membrane</location>
        <topology evidence="1 7">Multi-pass membrane protein</topology>
    </subcellularLocation>
</comment>
<dbReference type="SUPFAM" id="SSF161098">
    <property type="entry name" value="MetI-like"/>
    <property type="match status" value="1"/>
</dbReference>
<feature type="transmembrane region" description="Helical" evidence="7">
    <location>
        <begin position="129"/>
        <end position="150"/>
    </location>
</feature>
<evidence type="ECO:0000313" key="11">
    <source>
        <dbReference type="Proteomes" id="UP000567795"/>
    </source>
</evidence>
<name>A0A852ZP74_9ACTN</name>
<keyword evidence="6 7" id="KW-0472">Membrane</keyword>
<feature type="transmembrane region" description="Helical" evidence="7">
    <location>
        <begin position="29"/>
        <end position="51"/>
    </location>
</feature>
<reference evidence="10 11" key="1">
    <citation type="submission" date="2020-07" db="EMBL/GenBank/DDBJ databases">
        <title>Sequencing the genomes of 1000 actinobacteria strains.</title>
        <authorList>
            <person name="Klenk H.-P."/>
        </authorList>
    </citation>
    <scope>NUCLEOTIDE SEQUENCE [LARGE SCALE GENOMIC DNA]</scope>
    <source>
        <strain evidence="10 11">DSM 42178</strain>
    </source>
</reference>
<feature type="domain" description="ABC transmembrane type-1" evidence="9">
    <location>
        <begin position="94"/>
        <end position="283"/>
    </location>
</feature>
<dbReference type="Gene3D" id="1.10.3720.10">
    <property type="entry name" value="MetI-like"/>
    <property type="match status" value="1"/>
</dbReference>
<dbReference type="Pfam" id="PF00528">
    <property type="entry name" value="BPD_transp_1"/>
    <property type="match status" value="1"/>
</dbReference>
<keyword evidence="2 7" id="KW-0813">Transport</keyword>
<dbReference type="GO" id="GO:0055085">
    <property type="term" value="P:transmembrane transport"/>
    <property type="evidence" value="ECO:0007669"/>
    <property type="project" value="InterPro"/>
</dbReference>
<dbReference type="GO" id="GO:0005886">
    <property type="term" value="C:plasma membrane"/>
    <property type="evidence" value="ECO:0007669"/>
    <property type="project" value="UniProtKB-SubCell"/>
</dbReference>
<keyword evidence="5 7" id="KW-1133">Transmembrane helix</keyword>
<dbReference type="AlphaFoldDB" id="A0A852ZP74"/>
<dbReference type="Proteomes" id="UP000567795">
    <property type="component" value="Unassembled WGS sequence"/>
</dbReference>
<dbReference type="CDD" id="cd06261">
    <property type="entry name" value="TM_PBP2"/>
    <property type="match status" value="1"/>
</dbReference>
<evidence type="ECO:0000256" key="2">
    <source>
        <dbReference type="ARBA" id="ARBA00022448"/>
    </source>
</evidence>
<feature type="transmembrane region" description="Helical" evidence="7">
    <location>
        <begin position="93"/>
        <end position="117"/>
    </location>
</feature>